<dbReference type="EMBL" id="UOFE01000006">
    <property type="protein sequence ID" value="VAW50649.1"/>
    <property type="molecule type" value="Genomic_DNA"/>
</dbReference>
<dbReference type="AlphaFoldDB" id="A0A3B0WMR4"/>
<name>A0A3B0WMR4_9ZZZZ</name>
<organism evidence="1">
    <name type="scientific">hydrothermal vent metagenome</name>
    <dbReference type="NCBI Taxonomy" id="652676"/>
    <lineage>
        <taxon>unclassified sequences</taxon>
        <taxon>metagenomes</taxon>
        <taxon>ecological metagenomes</taxon>
    </lineage>
</organism>
<reference evidence="1" key="1">
    <citation type="submission" date="2018-06" db="EMBL/GenBank/DDBJ databases">
        <authorList>
            <person name="Zhirakovskaya E."/>
        </authorList>
    </citation>
    <scope>NUCLEOTIDE SEQUENCE</scope>
</reference>
<protein>
    <submittedName>
        <fullName evidence="1">Uncharacterized protein</fullName>
    </submittedName>
</protein>
<evidence type="ECO:0000313" key="1">
    <source>
        <dbReference type="EMBL" id="VAW50649.1"/>
    </source>
</evidence>
<sequence>MTRLIPPICLFISFAYSAGATAAETIYPLVTYKCNPEDDIITLTNSLLKGDEGASYKYSDEDGTYSPWDLVEITRKTKRTRIVRTKKITKTCTLSSGDYTITIDAQIFSRDLSGTCGTSISSAFTVTFDDFDIKGRTPFENYCQGNAPIITRVTVFGKTGEVKIKRIAKYKFY</sequence>
<gene>
    <name evidence="1" type="ORF">MNBD_GAMMA05-2577</name>
</gene>
<accession>A0A3B0WMR4</accession>
<proteinExistence type="predicted"/>